<organism evidence="2 3">
    <name type="scientific">Petrolisthes cinctipes</name>
    <name type="common">Flat porcelain crab</name>
    <dbReference type="NCBI Taxonomy" id="88211"/>
    <lineage>
        <taxon>Eukaryota</taxon>
        <taxon>Metazoa</taxon>
        <taxon>Ecdysozoa</taxon>
        <taxon>Arthropoda</taxon>
        <taxon>Crustacea</taxon>
        <taxon>Multicrustacea</taxon>
        <taxon>Malacostraca</taxon>
        <taxon>Eumalacostraca</taxon>
        <taxon>Eucarida</taxon>
        <taxon>Decapoda</taxon>
        <taxon>Pleocyemata</taxon>
        <taxon>Anomura</taxon>
        <taxon>Galatheoidea</taxon>
        <taxon>Porcellanidae</taxon>
        <taxon>Petrolisthes</taxon>
    </lineage>
</organism>
<evidence type="ECO:0000313" key="2">
    <source>
        <dbReference type="EMBL" id="KAK3883219.1"/>
    </source>
</evidence>
<evidence type="ECO:0000313" key="3">
    <source>
        <dbReference type="Proteomes" id="UP001286313"/>
    </source>
</evidence>
<protein>
    <recommendedName>
        <fullName evidence="4">Condensation domain-containing protein</fullName>
    </recommendedName>
</protein>
<reference evidence="2" key="1">
    <citation type="submission" date="2023-10" db="EMBL/GenBank/DDBJ databases">
        <title>Genome assemblies of two species of porcelain crab, Petrolisthes cinctipes and Petrolisthes manimaculis (Anomura: Porcellanidae).</title>
        <authorList>
            <person name="Angst P."/>
        </authorList>
    </citation>
    <scope>NUCLEOTIDE SEQUENCE</scope>
    <source>
        <strain evidence="2">PB745_01</strain>
        <tissue evidence="2">Gill</tissue>
    </source>
</reference>
<sequence length="514" mass="58094">MAGSRFVTRSSSGLAGSSSSSIQTTTDDVPYSIYSRPVSTHPDTRQIQSATSLSQWVDCEKKWLFPADNRFMEMYNTVKNGGYGQGARVTYKSKVPVTPQMVETALHCLTRKANSFRTCLQYRGDELWVVELMKPDLDFKVLEGVTNTEQALLDLIVQPCQLFEGPLWSARMLLPPQEGHQDTKDPYPYTSQLLFSLNHVMHDGVGLLWALFWMLEILDNILSGVQTNDQPFGILHSGLEISQEEDKIRKELLKDPLTLRRLLNEQAEKNTIPLIAEAFGLPEEEYPVTIPLETEVISSQIMEQLGKKCKSVGVTLNSCFLAAYNVALVELIQEAGLDRDVYNITSLIPVNTRRFVTESGFHLGCYSVPLHHTTATPRDVKNNFWQYAKEIDDSVRGKMRKKQFLTDRVLDKMLQEEGHIPNTQCEFPPLKYDFTLSNIYSAPIPSSGLGKNIKLDYFCNLNTIEKTCNGFTTAVSSHGKQAQIKTSNSSRYMTEETAIRWNKGLVRVLLHEVM</sequence>
<proteinExistence type="predicted"/>
<dbReference type="InterPro" id="IPR023213">
    <property type="entry name" value="CAT-like_dom_sf"/>
</dbReference>
<evidence type="ECO:0008006" key="4">
    <source>
        <dbReference type="Google" id="ProtNLM"/>
    </source>
</evidence>
<dbReference type="InterPro" id="IPR052058">
    <property type="entry name" value="Alcohol_O-acetyltransferase"/>
</dbReference>
<gene>
    <name evidence="2" type="ORF">Pcinc_012446</name>
</gene>
<evidence type="ECO:0000256" key="1">
    <source>
        <dbReference type="SAM" id="MobiDB-lite"/>
    </source>
</evidence>
<dbReference type="PANTHER" id="PTHR28037:SF1">
    <property type="entry name" value="ALCOHOL O-ACETYLTRANSFERASE 1-RELATED"/>
    <property type="match status" value="1"/>
</dbReference>
<dbReference type="AlphaFoldDB" id="A0AAE1G0M6"/>
<feature type="region of interest" description="Disordered" evidence="1">
    <location>
        <begin position="1"/>
        <end position="25"/>
    </location>
</feature>
<dbReference type="EMBL" id="JAWQEG010001003">
    <property type="protein sequence ID" value="KAK3883219.1"/>
    <property type="molecule type" value="Genomic_DNA"/>
</dbReference>
<comment type="caution">
    <text evidence="2">The sequence shown here is derived from an EMBL/GenBank/DDBJ whole genome shotgun (WGS) entry which is preliminary data.</text>
</comment>
<keyword evidence="3" id="KW-1185">Reference proteome</keyword>
<dbReference type="Gene3D" id="3.30.559.10">
    <property type="entry name" value="Chloramphenicol acetyltransferase-like domain"/>
    <property type="match status" value="1"/>
</dbReference>
<feature type="compositionally biased region" description="Low complexity" evidence="1">
    <location>
        <begin position="10"/>
        <end position="21"/>
    </location>
</feature>
<name>A0AAE1G0M6_PETCI</name>
<accession>A0AAE1G0M6</accession>
<dbReference type="Proteomes" id="UP001286313">
    <property type="component" value="Unassembled WGS sequence"/>
</dbReference>
<dbReference type="PANTHER" id="PTHR28037">
    <property type="entry name" value="ALCOHOL O-ACETYLTRANSFERASE 1-RELATED"/>
    <property type="match status" value="1"/>
</dbReference>
<dbReference type="SUPFAM" id="SSF52777">
    <property type="entry name" value="CoA-dependent acyltransferases"/>
    <property type="match status" value="1"/>
</dbReference>